<evidence type="ECO:0000313" key="1">
    <source>
        <dbReference type="EMBL" id="EQB33879.1"/>
    </source>
</evidence>
<reference evidence="1 2" key="1">
    <citation type="journal article" date="2013" name="Genome Announc.">
        <title>Draft Genome Sequence of Sphingobium ummariense Strain RL-3, a Hexachlorocyclohexane-Degrading Bacterium.</title>
        <authorList>
            <person name="Kohli P."/>
            <person name="Dua A."/>
            <person name="Sangwan N."/>
            <person name="Oldach P."/>
            <person name="Khurana J.P."/>
            <person name="Lal R."/>
        </authorList>
    </citation>
    <scope>NUCLEOTIDE SEQUENCE [LARGE SCALE GENOMIC DNA]</scope>
    <source>
        <strain evidence="1 2">RL-3</strain>
    </source>
</reference>
<organism evidence="1 2">
    <name type="scientific">Sphingobium ummariense RL-3</name>
    <dbReference type="NCBI Taxonomy" id="1346791"/>
    <lineage>
        <taxon>Bacteria</taxon>
        <taxon>Pseudomonadati</taxon>
        <taxon>Pseudomonadota</taxon>
        <taxon>Alphaproteobacteria</taxon>
        <taxon>Sphingomonadales</taxon>
        <taxon>Sphingomonadaceae</taxon>
        <taxon>Sphingobium</taxon>
    </lineage>
</organism>
<keyword evidence="2" id="KW-1185">Reference proteome</keyword>
<accession>T0KB17</accession>
<dbReference type="Proteomes" id="UP000015523">
    <property type="component" value="Unassembled WGS sequence"/>
</dbReference>
<name>T0KB17_9SPHN</name>
<evidence type="ECO:0000313" key="2">
    <source>
        <dbReference type="Proteomes" id="UP000015523"/>
    </source>
</evidence>
<sequence length="219" mass="25481">MEAIPMPEIIETTVYQLDELADAAKDEARAWYRQTGFEHDWFEFVFDDFERICAIFGIELRTYPVRLYGGGARQKPCIFFSGFWSQGDGACFEGRYRYAKAAPREIRGYAPKDGELHRIADALQAVQRRNFYQLHASIVHRDRYYHEYCMAIGVERDSPTWQDMTADAEDAVIETLRDLARWLYRQLGAEYEYQSSDTSVDEAILANGYTFTENGHRFG</sequence>
<dbReference type="EMBL" id="AUWY01000023">
    <property type="protein sequence ID" value="EQB33879.1"/>
    <property type="molecule type" value="Genomic_DNA"/>
</dbReference>
<proteinExistence type="predicted"/>
<dbReference type="PATRIC" id="fig|1346791.3.peg.467"/>
<dbReference type="AlphaFoldDB" id="T0KB17"/>
<comment type="caution">
    <text evidence="1">The sequence shown here is derived from an EMBL/GenBank/DDBJ whole genome shotgun (WGS) entry which is preliminary data.</text>
</comment>
<dbReference type="eggNOG" id="ENOG502Z8W6">
    <property type="taxonomic scope" value="Bacteria"/>
</dbReference>
<protein>
    <submittedName>
        <fullName evidence="1">Antitoxin of the YeeV-YeeU toxin-antitoxin system</fullName>
    </submittedName>
</protein>
<gene>
    <name evidence="1" type="ORF">M529_02385</name>
</gene>
<dbReference type="STRING" id="1346791.M529_02385"/>